<dbReference type="Gene3D" id="3.40.50.1000">
    <property type="entry name" value="HAD superfamily/HAD-like"/>
    <property type="match status" value="1"/>
</dbReference>
<feature type="domain" description="HMA" evidence="16">
    <location>
        <begin position="112"/>
        <end position="178"/>
    </location>
</feature>
<dbReference type="Pfam" id="PF12156">
    <property type="entry name" value="ATPase-cat_bd"/>
    <property type="match status" value="1"/>
</dbReference>
<comment type="caution">
    <text evidence="17">The sequence shown here is derived from an EMBL/GenBank/DDBJ whole genome shotgun (WGS) entry which is preliminary data.</text>
</comment>
<dbReference type="InterPro" id="IPR001757">
    <property type="entry name" value="P_typ_ATPase"/>
</dbReference>
<sequence>MATRGADRCGEYSGSPASVPRITPVSEACFHCGDPLPPHPPPPVIINSQPKPVCCSGCAAVAALIAGAGLEDFYRYRTAAAPRPEPAQDDWNAWDSDKAQQPLVRKLDNGHRELVLLIEGIRCSACGWLIENLLGQVPGVQQVSVNPASARAVVTWDPAQVPLSVLLRKLDHLGYQPHPLAPGEQDSAALREQRAAIRRLAVAGLGMMQVMMYAVGLYAGAIHAGMDPQFETLLRWVSAIVATPVALYAAFPFYRGAVRDLRAGRPGMDVPVSLAIGGAYTFSVWHVFIGQGEVYFDSVTMFTFFLTIARFLELMARQRAGRASIALGRLLPATALRLSAQGEERVALAALSIGDTLRIRPGEAIPTDGRIVSGRTHVDESLLTGESMPQARQIGDAVIGGSTNTNGAIDIEVTQIGADTVVASVMRLLERAQAERPHIARLADRVARIFVVTLLIAASITGAIWLQIAPERAFEITLAVLVVTCPCALSLATPAALVNATGRLARDGLLVARADAIERLVRIRHVVFDKTGTLTAGRIRLTDTHCFAPLSTEQSIAIAAAMEAEAGHPLARAFDGQPRHAEVKAIESHPGLGVTATLNNQSLRLGRPDWVSELSQSAPPATDAAASTIIFLGDQHGLIARFELTDAIRDDAAEAIRDLRAAGVHVSIASGDAAPAVAAVAQQLDIDDWKAGLDPAGKLALLETYRQTAPVAMVGDGINDAPVLAGADVAIALGSGAAIAHGNADLLLAGERLSALAPGLAVAKRTRRIIRQNLIWAASYNACALPLAALGMIPPWAAALGMSASSLLVVGNALRLSRSAS</sequence>
<evidence type="ECO:0000256" key="1">
    <source>
        <dbReference type="ARBA" id="ARBA00004651"/>
    </source>
</evidence>
<keyword evidence="18" id="KW-1185">Reference proteome</keyword>
<dbReference type="InterPro" id="IPR018303">
    <property type="entry name" value="ATPase_P-typ_P_site"/>
</dbReference>
<evidence type="ECO:0000313" key="17">
    <source>
        <dbReference type="EMBL" id="MRH78947.1"/>
    </source>
</evidence>
<dbReference type="InterPro" id="IPR059000">
    <property type="entry name" value="ATPase_P-type_domA"/>
</dbReference>
<dbReference type="EMBL" id="WJPP01000005">
    <property type="protein sequence ID" value="MRH78947.1"/>
    <property type="molecule type" value="Genomic_DNA"/>
</dbReference>
<keyword evidence="7 15" id="KW-0479">Metal-binding</keyword>
<keyword evidence="5" id="KW-0597">Phosphoprotein</keyword>
<dbReference type="SUPFAM" id="SSF56784">
    <property type="entry name" value="HAD-like"/>
    <property type="match status" value="1"/>
</dbReference>
<keyword evidence="9 15" id="KW-0067">ATP-binding</keyword>
<evidence type="ECO:0000256" key="3">
    <source>
        <dbReference type="ARBA" id="ARBA00022448"/>
    </source>
</evidence>
<evidence type="ECO:0000256" key="9">
    <source>
        <dbReference type="ARBA" id="ARBA00022840"/>
    </source>
</evidence>
<dbReference type="GO" id="GO:0043682">
    <property type="term" value="F:P-type divalent copper transporter activity"/>
    <property type="evidence" value="ECO:0007669"/>
    <property type="project" value="TreeGrafter"/>
</dbReference>
<dbReference type="GO" id="GO:0005524">
    <property type="term" value="F:ATP binding"/>
    <property type="evidence" value="ECO:0007669"/>
    <property type="project" value="UniProtKB-UniRule"/>
</dbReference>
<dbReference type="GO" id="GO:0005507">
    <property type="term" value="F:copper ion binding"/>
    <property type="evidence" value="ECO:0007669"/>
    <property type="project" value="TreeGrafter"/>
</dbReference>
<keyword evidence="12 15" id="KW-1133">Transmembrane helix</keyword>
<dbReference type="InterPro" id="IPR006121">
    <property type="entry name" value="HMA_dom"/>
</dbReference>
<keyword evidence="13" id="KW-0406">Ion transport</keyword>
<evidence type="ECO:0000256" key="13">
    <source>
        <dbReference type="ARBA" id="ARBA00023065"/>
    </source>
</evidence>
<feature type="transmembrane region" description="Helical" evidence="15">
    <location>
        <begin position="233"/>
        <end position="254"/>
    </location>
</feature>
<keyword evidence="11" id="KW-1278">Translocase</keyword>
<dbReference type="InterPro" id="IPR008250">
    <property type="entry name" value="ATPase_P-typ_transduc_dom_A_sf"/>
</dbReference>
<dbReference type="Gene3D" id="2.70.150.10">
    <property type="entry name" value="Calcium-transporting ATPase, cytoplasmic transduction domain A"/>
    <property type="match status" value="1"/>
</dbReference>
<keyword evidence="3" id="KW-0813">Transport</keyword>
<dbReference type="PANTHER" id="PTHR43520:SF5">
    <property type="entry name" value="CATION-TRANSPORTING P-TYPE ATPASE-RELATED"/>
    <property type="match status" value="1"/>
</dbReference>
<dbReference type="NCBIfam" id="TIGR01511">
    <property type="entry name" value="ATPase-IB1_Cu"/>
    <property type="match status" value="1"/>
</dbReference>
<comment type="subcellular location">
    <subcellularLocation>
        <location evidence="1">Cell membrane</location>
        <topology evidence="1">Multi-pass membrane protein</topology>
    </subcellularLocation>
</comment>
<dbReference type="GO" id="GO:0005886">
    <property type="term" value="C:plasma membrane"/>
    <property type="evidence" value="ECO:0007669"/>
    <property type="project" value="UniProtKB-SubCell"/>
</dbReference>
<proteinExistence type="inferred from homology"/>
<keyword evidence="4 15" id="KW-1003">Cell membrane</keyword>
<dbReference type="InterPro" id="IPR023299">
    <property type="entry name" value="ATPase_P-typ_cyto_dom_N"/>
</dbReference>
<reference evidence="17 18" key="1">
    <citation type="submission" date="2019-11" db="EMBL/GenBank/DDBJ databases">
        <authorList>
            <person name="Zhang X.Y."/>
        </authorList>
    </citation>
    <scope>NUCLEOTIDE SEQUENCE [LARGE SCALE GENOMIC DNA]</scope>
    <source>
        <strain evidence="17 18">C176</strain>
    </source>
</reference>
<protein>
    <submittedName>
        <fullName evidence="17">Cadmium-translocating P-type ATPase</fullName>
        <ecNumber evidence="17">3.6.3.3</ecNumber>
    </submittedName>
</protein>
<dbReference type="Gene3D" id="3.40.1110.10">
    <property type="entry name" value="Calcium-transporting ATPase, cytoplasmic domain N"/>
    <property type="match status" value="1"/>
</dbReference>
<dbReference type="InterPro" id="IPR036163">
    <property type="entry name" value="HMA_dom_sf"/>
</dbReference>
<keyword evidence="6 15" id="KW-0812">Transmembrane</keyword>
<comment type="similarity">
    <text evidence="2 15">Belongs to the cation transport ATPase (P-type) (TC 3.A.3) family. Type IB subfamily.</text>
</comment>
<dbReference type="AlphaFoldDB" id="A0A6N7QX91"/>
<evidence type="ECO:0000256" key="7">
    <source>
        <dbReference type="ARBA" id="ARBA00022723"/>
    </source>
</evidence>
<evidence type="ECO:0000256" key="12">
    <source>
        <dbReference type="ARBA" id="ARBA00022989"/>
    </source>
</evidence>
<evidence type="ECO:0000256" key="8">
    <source>
        <dbReference type="ARBA" id="ARBA00022741"/>
    </source>
</evidence>
<evidence type="ECO:0000256" key="10">
    <source>
        <dbReference type="ARBA" id="ARBA00022842"/>
    </source>
</evidence>
<dbReference type="InterPro" id="IPR023214">
    <property type="entry name" value="HAD_sf"/>
</dbReference>
<gene>
    <name evidence="17" type="primary">cadA</name>
    <name evidence="17" type="ORF">GH984_09570</name>
</gene>
<accession>A0A6N7QX91</accession>
<feature type="transmembrane region" description="Helical" evidence="15">
    <location>
        <begin position="474"/>
        <end position="498"/>
    </location>
</feature>
<dbReference type="NCBIfam" id="TIGR01494">
    <property type="entry name" value="ATPase_P-type"/>
    <property type="match status" value="1"/>
</dbReference>
<evidence type="ECO:0000256" key="4">
    <source>
        <dbReference type="ARBA" id="ARBA00022475"/>
    </source>
</evidence>
<evidence type="ECO:0000256" key="11">
    <source>
        <dbReference type="ARBA" id="ARBA00022967"/>
    </source>
</evidence>
<dbReference type="Pfam" id="PF00702">
    <property type="entry name" value="Hydrolase"/>
    <property type="match status" value="1"/>
</dbReference>
<organism evidence="17 18">
    <name type="scientific">Spiribacter salilacus</name>
    <dbReference type="NCBI Taxonomy" id="2664894"/>
    <lineage>
        <taxon>Bacteria</taxon>
        <taxon>Pseudomonadati</taxon>
        <taxon>Pseudomonadota</taxon>
        <taxon>Gammaproteobacteria</taxon>
        <taxon>Chromatiales</taxon>
        <taxon>Ectothiorhodospiraceae</taxon>
        <taxon>Spiribacter</taxon>
    </lineage>
</organism>
<feature type="transmembrane region" description="Helical" evidence="15">
    <location>
        <begin position="446"/>
        <end position="468"/>
    </location>
</feature>
<dbReference type="EC" id="3.6.3.3" evidence="17"/>
<dbReference type="NCBIfam" id="TIGR01512">
    <property type="entry name" value="ATPase-IB2_Cd"/>
    <property type="match status" value="1"/>
</dbReference>
<dbReference type="InterPro" id="IPR036412">
    <property type="entry name" value="HAD-like_sf"/>
</dbReference>
<dbReference type="Gene3D" id="3.30.70.100">
    <property type="match status" value="1"/>
</dbReference>
<evidence type="ECO:0000259" key="16">
    <source>
        <dbReference type="PROSITE" id="PS50846"/>
    </source>
</evidence>
<dbReference type="Pfam" id="PF00122">
    <property type="entry name" value="E1-E2_ATPase"/>
    <property type="match status" value="1"/>
</dbReference>
<dbReference type="CDD" id="cd02079">
    <property type="entry name" value="P-type_ATPase_HM"/>
    <property type="match status" value="1"/>
</dbReference>
<dbReference type="SUPFAM" id="SSF55008">
    <property type="entry name" value="HMA, heavy metal-associated domain"/>
    <property type="match status" value="1"/>
</dbReference>
<dbReference type="PROSITE" id="PS00154">
    <property type="entry name" value="ATPASE_E1_E2"/>
    <property type="match status" value="1"/>
</dbReference>
<dbReference type="SUPFAM" id="SSF81653">
    <property type="entry name" value="Calcium ATPase, transduction domain A"/>
    <property type="match status" value="1"/>
</dbReference>
<keyword evidence="10" id="KW-0460">Magnesium</keyword>
<feature type="transmembrane region" description="Helical" evidence="15">
    <location>
        <begin position="266"/>
        <end position="288"/>
    </location>
</feature>
<dbReference type="Pfam" id="PF00403">
    <property type="entry name" value="HMA"/>
    <property type="match status" value="1"/>
</dbReference>
<evidence type="ECO:0000256" key="15">
    <source>
        <dbReference type="RuleBase" id="RU362081"/>
    </source>
</evidence>
<dbReference type="NCBIfam" id="TIGR01525">
    <property type="entry name" value="ATPase-IB_hvy"/>
    <property type="match status" value="1"/>
</dbReference>
<dbReference type="GO" id="GO:0016887">
    <property type="term" value="F:ATP hydrolysis activity"/>
    <property type="evidence" value="ECO:0007669"/>
    <property type="project" value="InterPro"/>
</dbReference>
<evidence type="ECO:0000256" key="14">
    <source>
        <dbReference type="ARBA" id="ARBA00023136"/>
    </source>
</evidence>
<dbReference type="PROSITE" id="PS50846">
    <property type="entry name" value="HMA_2"/>
    <property type="match status" value="1"/>
</dbReference>
<dbReference type="SUPFAM" id="SSF81665">
    <property type="entry name" value="Calcium ATPase, transmembrane domain M"/>
    <property type="match status" value="1"/>
</dbReference>
<feature type="transmembrane region" description="Helical" evidence="15">
    <location>
        <begin position="294"/>
        <end position="312"/>
    </location>
</feature>
<dbReference type="PRINTS" id="PR00119">
    <property type="entry name" value="CATATPASE"/>
</dbReference>
<feature type="transmembrane region" description="Helical" evidence="15">
    <location>
        <begin position="200"/>
        <end position="221"/>
    </location>
</feature>
<dbReference type="InterPro" id="IPR023298">
    <property type="entry name" value="ATPase_P-typ_TM_dom_sf"/>
</dbReference>
<evidence type="ECO:0000256" key="5">
    <source>
        <dbReference type="ARBA" id="ARBA00022553"/>
    </source>
</evidence>
<keyword evidence="8 15" id="KW-0547">Nucleotide-binding</keyword>
<dbReference type="InterPro" id="IPR021993">
    <property type="entry name" value="ATPase-cat-bd"/>
</dbReference>
<dbReference type="PANTHER" id="PTHR43520">
    <property type="entry name" value="ATP7, ISOFORM B"/>
    <property type="match status" value="1"/>
</dbReference>
<dbReference type="FunFam" id="2.70.150.10:FF:000002">
    <property type="entry name" value="Copper-transporting ATPase 1, putative"/>
    <property type="match status" value="1"/>
</dbReference>
<keyword evidence="14 15" id="KW-0472">Membrane</keyword>
<name>A0A6N7QX91_9GAMM</name>
<evidence type="ECO:0000313" key="18">
    <source>
        <dbReference type="Proteomes" id="UP000433788"/>
    </source>
</evidence>
<feature type="transmembrane region" description="Helical" evidence="15">
    <location>
        <begin position="774"/>
        <end position="790"/>
    </location>
</feature>
<dbReference type="GO" id="GO:0055070">
    <property type="term" value="P:copper ion homeostasis"/>
    <property type="evidence" value="ECO:0007669"/>
    <property type="project" value="TreeGrafter"/>
</dbReference>
<dbReference type="Proteomes" id="UP000433788">
    <property type="component" value="Unassembled WGS sequence"/>
</dbReference>
<keyword evidence="17" id="KW-0378">Hydrolase</keyword>
<evidence type="ECO:0000256" key="6">
    <source>
        <dbReference type="ARBA" id="ARBA00022692"/>
    </source>
</evidence>
<dbReference type="CDD" id="cd00371">
    <property type="entry name" value="HMA"/>
    <property type="match status" value="1"/>
</dbReference>
<dbReference type="InterPro" id="IPR027256">
    <property type="entry name" value="P-typ_ATPase_IB"/>
</dbReference>
<evidence type="ECO:0000256" key="2">
    <source>
        <dbReference type="ARBA" id="ARBA00006024"/>
    </source>
</evidence>